<dbReference type="InterPro" id="IPR032207">
    <property type="entry name" value="DUF5026"/>
</dbReference>
<name>A0A414I918_9FIRM</name>
<protein>
    <submittedName>
        <fullName evidence="1">DUF5026 domain-containing protein</fullName>
    </submittedName>
</protein>
<accession>A0A414I918</accession>
<dbReference type="EMBL" id="QSJW01000004">
    <property type="protein sequence ID" value="RHE13223.1"/>
    <property type="molecule type" value="Genomic_DNA"/>
</dbReference>
<reference evidence="1 2" key="1">
    <citation type="submission" date="2018-08" db="EMBL/GenBank/DDBJ databases">
        <title>A genome reference for cultivated species of the human gut microbiota.</title>
        <authorList>
            <person name="Zou Y."/>
            <person name="Xue W."/>
            <person name="Luo G."/>
        </authorList>
    </citation>
    <scope>NUCLEOTIDE SEQUENCE [LARGE SCALE GENOMIC DNA]</scope>
    <source>
        <strain evidence="1 2">AM29-25AC</strain>
    </source>
</reference>
<dbReference type="AlphaFoldDB" id="A0A414I918"/>
<comment type="caution">
    <text evidence="1">The sequence shown here is derived from an EMBL/GenBank/DDBJ whole genome shotgun (WGS) entry which is preliminary data.</text>
</comment>
<dbReference type="RefSeq" id="WP_118045251.1">
    <property type="nucleotide sequence ID" value="NZ_QSJW01000004.1"/>
</dbReference>
<proteinExistence type="predicted"/>
<dbReference type="Proteomes" id="UP000284644">
    <property type="component" value="Unassembled WGS sequence"/>
</dbReference>
<gene>
    <name evidence="1" type="ORF">DW767_07685</name>
</gene>
<organism evidence="1 2">
    <name type="scientific">Blautia obeum</name>
    <dbReference type="NCBI Taxonomy" id="40520"/>
    <lineage>
        <taxon>Bacteria</taxon>
        <taxon>Bacillati</taxon>
        <taxon>Bacillota</taxon>
        <taxon>Clostridia</taxon>
        <taxon>Lachnospirales</taxon>
        <taxon>Lachnospiraceae</taxon>
        <taxon>Blautia</taxon>
    </lineage>
</organism>
<dbReference type="Pfam" id="PF16429">
    <property type="entry name" value="DUF5026"/>
    <property type="match status" value="1"/>
</dbReference>
<evidence type="ECO:0000313" key="1">
    <source>
        <dbReference type="EMBL" id="RHE13223.1"/>
    </source>
</evidence>
<evidence type="ECO:0000313" key="2">
    <source>
        <dbReference type="Proteomes" id="UP000284644"/>
    </source>
</evidence>
<sequence length="100" mass="10978">MLLTEETKKVINLAEIGRGSLISAKNKTWDKAQSGIVTEVTTDTITVLFLPETQNIQNHFAIQAEAIEKGMWTIRYSSDGMETVNVYEGSVENGSESVAV</sequence>